<proteinExistence type="predicted"/>
<sequence length="106" mass="11911">MSQSLRSSRQTRTALSPSSISTWEIKKNSLEATDMLGDICTQPSVSLKNDVQGQICETMHCHAKGINFQCPINQTSHETFVSKADSIHLCRMSQSQWYFDDEILDG</sequence>
<comment type="caution">
    <text evidence="1">The sequence shown here is derived from an EMBL/GenBank/DDBJ whole genome shotgun (WGS) entry which is preliminary data.</text>
</comment>
<reference evidence="1 2" key="1">
    <citation type="submission" date="2021-06" db="EMBL/GenBank/DDBJ databases">
        <title>Caerostris darwini draft genome.</title>
        <authorList>
            <person name="Kono N."/>
            <person name="Arakawa K."/>
        </authorList>
    </citation>
    <scope>NUCLEOTIDE SEQUENCE [LARGE SCALE GENOMIC DNA]</scope>
</reference>
<name>A0AAV4TMQ8_9ARAC</name>
<dbReference type="Proteomes" id="UP001054837">
    <property type="component" value="Unassembled WGS sequence"/>
</dbReference>
<dbReference type="AlphaFoldDB" id="A0AAV4TMQ8"/>
<accession>A0AAV4TMQ8</accession>
<keyword evidence="2" id="KW-1185">Reference proteome</keyword>
<organism evidence="1 2">
    <name type="scientific">Caerostris darwini</name>
    <dbReference type="NCBI Taxonomy" id="1538125"/>
    <lineage>
        <taxon>Eukaryota</taxon>
        <taxon>Metazoa</taxon>
        <taxon>Ecdysozoa</taxon>
        <taxon>Arthropoda</taxon>
        <taxon>Chelicerata</taxon>
        <taxon>Arachnida</taxon>
        <taxon>Araneae</taxon>
        <taxon>Araneomorphae</taxon>
        <taxon>Entelegynae</taxon>
        <taxon>Araneoidea</taxon>
        <taxon>Araneidae</taxon>
        <taxon>Caerostris</taxon>
    </lineage>
</organism>
<dbReference type="EMBL" id="BPLQ01009763">
    <property type="protein sequence ID" value="GIY46434.1"/>
    <property type="molecule type" value="Genomic_DNA"/>
</dbReference>
<evidence type="ECO:0000313" key="2">
    <source>
        <dbReference type="Proteomes" id="UP001054837"/>
    </source>
</evidence>
<gene>
    <name evidence="1" type="ORF">CDAR_585931</name>
</gene>
<protein>
    <submittedName>
        <fullName evidence="1">Uncharacterized protein</fullName>
    </submittedName>
</protein>
<evidence type="ECO:0000313" key="1">
    <source>
        <dbReference type="EMBL" id="GIY46434.1"/>
    </source>
</evidence>